<evidence type="ECO:0000313" key="3">
    <source>
        <dbReference type="RefSeq" id="XP_010424455.1"/>
    </source>
</evidence>
<dbReference type="Pfam" id="PF24750">
    <property type="entry name" value="b-prop_At3g26010-like"/>
    <property type="match status" value="1"/>
</dbReference>
<evidence type="ECO:0000313" key="2">
    <source>
        <dbReference type="Proteomes" id="UP000694864"/>
    </source>
</evidence>
<name>A0ABM0TCZ4_CAMSA</name>
<dbReference type="InterPro" id="IPR056592">
    <property type="entry name" value="Beta-prop_At3g26010-like"/>
</dbReference>
<reference evidence="2" key="1">
    <citation type="journal article" date="2014" name="Nat. Commun.">
        <title>The emerging biofuel crop Camelina sativa retains a highly undifferentiated hexaploid genome structure.</title>
        <authorList>
            <person name="Kagale S."/>
            <person name="Koh C."/>
            <person name="Nixon J."/>
            <person name="Bollina V."/>
            <person name="Clarke W.E."/>
            <person name="Tuteja R."/>
            <person name="Spillane C."/>
            <person name="Robinson S.J."/>
            <person name="Links M.G."/>
            <person name="Clarke C."/>
            <person name="Higgins E.E."/>
            <person name="Huebert T."/>
            <person name="Sharpe A.G."/>
            <person name="Parkin I.A."/>
        </authorList>
    </citation>
    <scope>NUCLEOTIDE SEQUENCE [LARGE SCALE GENOMIC DNA]</scope>
    <source>
        <strain evidence="2">cv. DH55</strain>
    </source>
</reference>
<dbReference type="GeneID" id="104709561"/>
<evidence type="ECO:0000259" key="1">
    <source>
        <dbReference type="Pfam" id="PF24750"/>
    </source>
</evidence>
<protein>
    <submittedName>
        <fullName evidence="3">F-box protein At3g23950</fullName>
    </submittedName>
</protein>
<reference evidence="3" key="2">
    <citation type="submission" date="2025-08" db="UniProtKB">
        <authorList>
            <consortium name="RefSeq"/>
        </authorList>
    </citation>
    <scope>IDENTIFICATION</scope>
    <source>
        <tissue evidence="3">Leaf</tissue>
    </source>
</reference>
<proteinExistence type="predicted"/>
<keyword evidence="2" id="KW-1185">Reference proteome</keyword>
<dbReference type="RefSeq" id="XP_010424455.1">
    <property type="nucleotide sequence ID" value="XM_010426153.1"/>
</dbReference>
<sequence>MGAYSFSRIFGEFLCRVNNQEAISLRYNTDGWVLIYVEARDGAPMYYVGNPLSQEWFQIPLSPLLYRQDLVKLWRYDSFNDIGLVTKIHSGVVVSYKVVWMITRDATKVDFAIYSSDIHKLIALNEILLWDSNINSSFVAYDFYGGHAAAADGCCAVYFPDSGQDYDIPRFRRTITTSEGSILYINEFRENDD</sequence>
<accession>A0ABM0TCZ4</accession>
<dbReference type="Proteomes" id="UP000694864">
    <property type="component" value="Chromosome 1"/>
</dbReference>
<organism evidence="2 3">
    <name type="scientific">Camelina sativa</name>
    <name type="common">False flax</name>
    <name type="synonym">Myagrum sativum</name>
    <dbReference type="NCBI Taxonomy" id="90675"/>
    <lineage>
        <taxon>Eukaryota</taxon>
        <taxon>Viridiplantae</taxon>
        <taxon>Streptophyta</taxon>
        <taxon>Embryophyta</taxon>
        <taxon>Tracheophyta</taxon>
        <taxon>Spermatophyta</taxon>
        <taxon>Magnoliopsida</taxon>
        <taxon>eudicotyledons</taxon>
        <taxon>Gunneridae</taxon>
        <taxon>Pentapetalae</taxon>
        <taxon>rosids</taxon>
        <taxon>malvids</taxon>
        <taxon>Brassicales</taxon>
        <taxon>Brassicaceae</taxon>
        <taxon>Camelineae</taxon>
        <taxon>Camelina</taxon>
    </lineage>
</organism>
<gene>
    <name evidence="3" type="primary">LOC104709561</name>
</gene>
<feature type="domain" description="F-box protein At3g26010-like beta-propeller" evidence="1">
    <location>
        <begin position="10"/>
        <end position="191"/>
    </location>
</feature>